<evidence type="ECO:0000256" key="2">
    <source>
        <dbReference type="ARBA" id="ARBA00023015"/>
    </source>
</evidence>
<gene>
    <name evidence="6" type="ORF">C8P69_109104</name>
</gene>
<dbReference type="RefSeq" id="WP_108178914.1">
    <property type="nucleotide sequence ID" value="NZ_PZZL01000009.1"/>
</dbReference>
<dbReference type="SUPFAM" id="SSF46785">
    <property type="entry name" value="Winged helix' DNA-binding domain"/>
    <property type="match status" value="1"/>
</dbReference>
<evidence type="ECO:0000256" key="3">
    <source>
        <dbReference type="ARBA" id="ARBA00023125"/>
    </source>
</evidence>
<proteinExistence type="inferred from homology"/>
<comment type="similarity">
    <text evidence="1">Belongs to the LysR transcriptional regulatory family.</text>
</comment>
<dbReference type="InterPro" id="IPR005119">
    <property type="entry name" value="LysR_subst-bd"/>
</dbReference>
<reference evidence="6 7" key="1">
    <citation type="submission" date="2018-04" db="EMBL/GenBank/DDBJ databases">
        <title>Genomic Encyclopedia of Archaeal and Bacterial Type Strains, Phase II (KMG-II): from individual species to whole genera.</title>
        <authorList>
            <person name="Goeker M."/>
        </authorList>
    </citation>
    <scope>NUCLEOTIDE SEQUENCE [LARGE SCALE GENOMIC DNA]</scope>
    <source>
        <strain evidence="6 7">DSM 25521</strain>
    </source>
</reference>
<dbReference type="GO" id="GO:0003700">
    <property type="term" value="F:DNA-binding transcription factor activity"/>
    <property type="evidence" value="ECO:0007669"/>
    <property type="project" value="InterPro"/>
</dbReference>
<feature type="domain" description="HTH lysR-type" evidence="5">
    <location>
        <begin position="19"/>
        <end position="76"/>
    </location>
</feature>
<comment type="caution">
    <text evidence="6">The sequence shown here is derived from an EMBL/GenBank/DDBJ whole genome shotgun (WGS) entry which is preliminary data.</text>
</comment>
<evidence type="ECO:0000259" key="5">
    <source>
        <dbReference type="PROSITE" id="PS50931"/>
    </source>
</evidence>
<dbReference type="InterPro" id="IPR058163">
    <property type="entry name" value="LysR-type_TF_proteobact-type"/>
</dbReference>
<dbReference type="Pfam" id="PF03466">
    <property type="entry name" value="LysR_substrate"/>
    <property type="match status" value="1"/>
</dbReference>
<protein>
    <submittedName>
        <fullName evidence="6">LysR family transcriptional regulator</fullName>
    </submittedName>
</protein>
<dbReference type="Pfam" id="PF00126">
    <property type="entry name" value="HTH_1"/>
    <property type="match status" value="1"/>
</dbReference>
<keyword evidence="7" id="KW-1185">Reference proteome</keyword>
<dbReference type="Proteomes" id="UP000241808">
    <property type="component" value="Unassembled WGS sequence"/>
</dbReference>
<evidence type="ECO:0000313" key="7">
    <source>
        <dbReference type="Proteomes" id="UP000241808"/>
    </source>
</evidence>
<name>A0A2T4YYI6_9HYPH</name>
<dbReference type="AlphaFoldDB" id="A0A2T4YYI6"/>
<dbReference type="InterPro" id="IPR036388">
    <property type="entry name" value="WH-like_DNA-bd_sf"/>
</dbReference>
<accession>A0A2T4YYI6</accession>
<sequence length="343" mass="38505">MSSKRADVAHERDHIDTAFNWDDVRLFLILARTGSLRRAAAEAAMSRSALMRHIVHLEQRTNCVLFRRTKQGMVLTEEGEKVRTAGEAMLQQARLLSHVSQRAKPGLRSTVKLGITEGLGTFWLVPRILDFSLAEPTVQVSIKCDMRPPDIEGLEVDFAVQLERPAASDLIVTRLGWLHIAFFASERYVRSYGAPETRADIAAHPFIELVANQIPSQALQADVTREDHRAFVGLRVNTSSAQVLAVTSGAGVTALPTYARALAPSLVHVARDFHIPRDIWLVYHPRAADLPHVRKAIEWVKRSFDPQRYPWFGEAYIEPDKMHLLAAERGSLFSDFQAAEAFR</sequence>
<dbReference type="PANTHER" id="PTHR30537">
    <property type="entry name" value="HTH-TYPE TRANSCRIPTIONAL REGULATOR"/>
    <property type="match status" value="1"/>
</dbReference>
<dbReference type="PANTHER" id="PTHR30537:SF3">
    <property type="entry name" value="TRANSCRIPTIONAL REGULATORY PROTEIN"/>
    <property type="match status" value="1"/>
</dbReference>
<dbReference type="SUPFAM" id="SSF53850">
    <property type="entry name" value="Periplasmic binding protein-like II"/>
    <property type="match status" value="1"/>
</dbReference>
<organism evidence="6 7">
    <name type="scientific">Phreatobacter oligotrophus</name>
    <dbReference type="NCBI Taxonomy" id="1122261"/>
    <lineage>
        <taxon>Bacteria</taxon>
        <taxon>Pseudomonadati</taxon>
        <taxon>Pseudomonadota</taxon>
        <taxon>Alphaproteobacteria</taxon>
        <taxon>Hyphomicrobiales</taxon>
        <taxon>Phreatobacteraceae</taxon>
        <taxon>Phreatobacter</taxon>
    </lineage>
</organism>
<dbReference type="GO" id="GO:0006351">
    <property type="term" value="P:DNA-templated transcription"/>
    <property type="evidence" value="ECO:0007669"/>
    <property type="project" value="TreeGrafter"/>
</dbReference>
<dbReference type="PROSITE" id="PS50931">
    <property type="entry name" value="HTH_LYSR"/>
    <property type="match status" value="1"/>
</dbReference>
<dbReference type="Gene3D" id="1.10.10.10">
    <property type="entry name" value="Winged helix-like DNA-binding domain superfamily/Winged helix DNA-binding domain"/>
    <property type="match status" value="1"/>
</dbReference>
<evidence type="ECO:0000256" key="4">
    <source>
        <dbReference type="ARBA" id="ARBA00023163"/>
    </source>
</evidence>
<dbReference type="GO" id="GO:0043565">
    <property type="term" value="F:sequence-specific DNA binding"/>
    <property type="evidence" value="ECO:0007669"/>
    <property type="project" value="TreeGrafter"/>
</dbReference>
<dbReference type="InterPro" id="IPR036390">
    <property type="entry name" value="WH_DNA-bd_sf"/>
</dbReference>
<dbReference type="InterPro" id="IPR000847">
    <property type="entry name" value="LysR_HTH_N"/>
</dbReference>
<keyword evidence="4" id="KW-0804">Transcription</keyword>
<dbReference type="EMBL" id="PZZL01000009">
    <property type="protein sequence ID" value="PTM51817.1"/>
    <property type="molecule type" value="Genomic_DNA"/>
</dbReference>
<dbReference type="Gene3D" id="3.40.190.290">
    <property type="match status" value="1"/>
</dbReference>
<keyword evidence="2" id="KW-0805">Transcription regulation</keyword>
<evidence type="ECO:0000313" key="6">
    <source>
        <dbReference type="EMBL" id="PTM51817.1"/>
    </source>
</evidence>
<evidence type="ECO:0000256" key="1">
    <source>
        <dbReference type="ARBA" id="ARBA00009437"/>
    </source>
</evidence>
<dbReference type="OrthoDB" id="7624726at2"/>
<keyword evidence="3" id="KW-0238">DNA-binding</keyword>